<organism evidence="1 2">
    <name type="scientific">Sporolactobacillus shoreae</name>
    <dbReference type="NCBI Taxonomy" id="1465501"/>
    <lineage>
        <taxon>Bacteria</taxon>
        <taxon>Bacillati</taxon>
        <taxon>Bacillota</taxon>
        <taxon>Bacilli</taxon>
        <taxon>Bacillales</taxon>
        <taxon>Sporolactobacillaceae</taxon>
        <taxon>Sporolactobacillus</taxon>
    </lineage>
</organism>
<dbReference type="AlphaFoldDB" id="A0A4Z0GJJ0"/>
<comment type="caution">
    <text evidence="1">The sequence shown here is derived from an EMBL/GenBank/DDBJ whole genome shotgun (WGS) entry which is preliminary data.</text>
</comment>
<keyword evidence="2" id="KW-1185">Reference proteome</keyword>
<dbReference type="Pfam" id="PF10850">
    <property type="entry name" value="DUF2653"/>
    <property type="match status" value="1"/>
</dbReference>
<protein>
    <submittedName>
        <fullName evidence="1">DUF2653 family protein</fullName>
    </submittedName>
</protein>
<reference evidence="1 2" key="1">
    <citation type="journal article" date="2015" name="Int. J. Syst. Evol. Microbiol.">
        <title>Sporolactobacillus shoreae sp. nov. and Sporolactobacillus spathodeae sp. nov., two spore-forming lactic acid bacteria isolated from tree barks in Thailand.</title>
        <authorList>
            <person name="Thamacharoensuk T."/>
            <person name="Kitahara M."/>
            <person name="Ohkuma M."/>
            <person name="Thongchul N."/>
            <person name="Tanasupawat S."/>
        </authorList>
    </citation>
    <scope>NUCLEOTIDE SEQUENCE [LARGE SCALE GENOMIC DNA]</scope>
    <source>
        <strain evidence="1 2">BK92</strain>
    </source>
</reference>
<gene>
    <name evidence="1" type="ORF">E4665_16375</name>
</gene>
<dbReference type="Proteomes" id="UP000298347">
    <property type="component" value="Unassembled WGS sequence"/>
</dbReference>
<sequence length="97" mass="11301">MEEVIISEQEIVNAICLFISDKKQISTDHVKTELIFDDDYGFSAEVYVDERKQVLIESNIIEAIRFWIEREMQKDPYSASLQLQLDPQEGIVALYQS</sequence>
<evidence type="ECO:0000313" key="1">
    <source>
        <dbReference type="EMBL" id="TGA96174.1"/>
    </source>
</evidence>
<dbReference type="RefSeq" id="WP_135349877.1">
    <property type="nucleotide sequence ID" value="NZ_SRJD01000029.1"/>
</dbReference>
<name>A0A4Z0GJJ0_9BACL</name>
<evidence type="ECO:0000313" key="2">
    <source>
        <dbReference type="Proteomes" id="UP000298347"/>
    </source>
</evidence>
<dbReference type="InterPro" id="IPR020516">
    <property type="entry name" value="Uncharacterised_YxcD"/>
</dbReference>
<proteinExistence type="predicted"/>
<dbReference type="EMBL" id="SRJD01000029">
    <property type="protein sequence ID" value="TGA96174.1"/>
    <property type="molecule type" value="Genomic_DNA"/>
</dbReference>
<accession>A0A4Z0GJJ0</accession>
<dbReference type="OrthoDB" id="2360753at2"/>